<feature type="region of interest" description="Disordered" evidence="1">
    <location>
        <begin position="1214"/>
        <end position="1286"/>
    </location>
</feature>
<keyword evidence="4" id="KW-1185">Reference proteome</keyword>
<feature type="compositionally biased region" description="Basic and acidic residues" evidence="1">
    <location>
        <begin position="759"/>
        <end position="782"/>
    </location>
</feature>
<feature type="compositionally biased region" description="Polar residues" evidence="1">
    <location>
        <begin position="362"/>
        <end position="378"/>
    </location>
</feature>
<feature type="region of interest" description="Disordered" evidence="1">
    <location>
        <begin position="484"/>
        <end position="542"/>
    </location>
</feature>
<feature type="compositionally biased region" description="Polar residues" evidence="1">
    <location>
        <begin position="507"/>
        <end position="519"/>
    </location>
</feature>
<dbReference type="Proteomes" id="UP000283269">
    <property type="component" value="Unassembled WGS sequence"/>
</dbReference>
<protein>
    <recommendedName>
        <fullName evidence="2">DNA replication checkpoint mediator MRC1 domain-containing protein</fullName>
    </recommendedName>
</protein>
<evidence type="ECO:0000256" key="1">
    <source>
        <dbReference type="SAM" id="MobiDB-lite"/>
    </source>
</evidence>
<feature type="compositionally biased region" description="Polar residues" evidence="1">
    <location>
        <begin position="285"/>
        <end position="295"/>
    </location>
</feature>
<feature type="compositionally biased region" description="Basic and acidic residues" evidence="1">
    <location>
        <begin position="1242"/>
        <end position="1258"/>
    </location>
</feature>
<feature type="compositionally biased region" description="Acidic residues" evidence="1">
    <location>
        <begin position="1150"/>
        <end position="1161"/>
    </location>
</feature>
<feature type="region of interest" description="Disordered" evidence="1">
    <location>
        <begin position="1141"/>
        <end position="1164"/>
    </location>
</feature>
<evidence type="ECO:0000313" key="3">
    <source>
        <dbReference type="EMBL" id="PPQ92344.1"/>
    </source>
</evidence>
<feature type="compositionally biased region" description="Acidic residues" evidence="1">
    <location>
        <begin position="1227"/>
        <end position="1241"/>
    </location>
</feature>
<feature type="compositionally biased region" description="Basic and acidic residues" evidence="1">
    <location>
        <begin position="484"/>
        <end position="503"/>
    </location>
</feature>
<feature type="region of interest" description="Disordered" evidence="1">
    <location>
        <begin position="1310"/>
        <end position="1404"/>
    </location>
</feature>
<sequence>MPLEKEYSIVADSTGSSPPPPTVDTHLETRRVIRTYGRRREEPPVEDAVPSSSYVEHHSLTRNSVHNTAPPGLADEVPPSSPRANVADTDGGRRVEDEDENEESTTTGESMFNFGWRDKLRAMDEDDNQDAEMSVIPRFDDAPGQSTFGQPLLLQGTTSTLLSPNTPTKRDTPSISTSVVDNVFGPDPFSARATTPRGVTPGPSFSLSSPSIPRPLISRGRIRKAVIRDSDSEQELPKDSSSTTASGSSKQKSRSSSTQPTSDDEMPLQILPKSQSAYKRKATQALRSSVPQLQFTEDPASEIKKSSVASKKKKAKAPTNKEKEEMVKERGRLAAQVAVSIPRIEATSKYSKDYLFAKISGKHNSNQQTSTSKATLPTSDPIGSFSSPTKDRPASPEVDNSLLHSPQRSNAAAIHRSPSPHHDSSGDSDLPDISEALTSSTRENIKKKELMEMKRRALEHRKHTAVDDDDDDLEIVQSNAKVAVKEEETHRRTLHKRPSEGRKRQMQLAQINPTKQAANIESPVRKNEHGEGSLSIFQRGGPLDSKKLNQILAAEVQKNALLEMKKKAAEWQKYGGRTGGNPEGHAKGLTSVVQTLAERGLKAAEILSTGEVDMNMDEDEDENDEDWDPALRGSASPEPGEENEEEDEGEDDQEADENNRNLNADTNAVDDFQPPDDEGSNIRPIRRMVIASDSEEEDNKENDTDLMYDHSEDKENTAVVRHEPLTLAPRSLFSSGVVSSPPLSPSTQPRLWGARSRAIDLDDDHTPNQRRPFKELISEESPRSTQILHSNLTQSFTAKLQQASPLPSTFASAPKLKPFFSAEESSSGGLGGFSQFSQTGGDVFAPAPSLQPGFSDLFESATEKQKSTTGTSDEKDLRKVNRIDTLDLTQDFNAANQLQPAFQASDNLLRKADAIFEEEQEFVVEGAKRKEQKKPELYVNDHGFLTQTRPAEGTPEIYRPSSTQGLHSSRRVPSLSSQQSSRAPLRTLSMTSSYPESPTQPSPRRRRLQRLAHTPPPLTNDDDSPKPPQRKLNAFDMLASEAQKLKKRDERKSRPDLSAYLENEAAESDEDAFGFAKPKNAEDDEDGEDLDATLEELMDDKELDQSAIAPDLVHAKFMEQLEVEDQENEKFHQGVIQGEQRLKRRRGVEIDDSDEDSDIEDNEKARRAMKKLRKSDRGDIKTLEENEATRAFAESYNQTLKDDDTEFLYLEQETTFEDISKDKMEMDDNQDSEEEENEEPETISHDEIIRQIRQNKEEGIEDTEVDFQDVSWVDQEEEEAPRVKTVNSRIRPKARFQVTLEQSEMDGMGAAFRKPANPSTSSSSKLWYAQEHKSRNAGTSRSVGGSAITGHAKAKSKAGNGTVRAGSMAKRSAAASSSTSTGSRTVKAAPSMLSVISDKSRHFA</sequence>
<dbReference type="STRING" id="93625.A0A409XNN7"/>
<feature type="compositionally biased region" description="Low complexity" evidence="1">
    <location>
        <begin position="201"/>
        <end position="219"/>
    </location>
</feature>
<feature type="region of interest" description="Disordered" evidence="1">
    <location>
        <begin position="759"/>
        <end position="785"/>
    </location>
</feature>
<feature type="region of interest" description="Disordered" evidence="1">
    <location>
        <begin position="360"/>
        <end position="472"/>
    </location>
</feature>
<accession>A0A409XNN7</accession>
<feature type="compositionally biased region" description="Basic and acidic residues" evidence="1">
    <location>
        <begin position="443"/>
        <end position="456"/>
    </location>
</feature>
<feature type="compositionally biased region" description="Basic and acidic residues" evidence="1">
    <location>
        <begin position="319"/>
        <end position="330"/>
    </location>
</feature>
<feature type="compositionally biased region" description="Basic and acidic residues" evidence="1">
    <location>
        <begin position="701"/>
        <end position="710"/>
    </location>
</feature>
<feature type="region of interest" description="Disordered" evidence="1">
    <location>
        <begin position="138"/>
        <end position="330"/>
    </location>
</feature>
<feature type="region of interest" description="Disordered" evidence="1">
    <location>
        <begin position="1"/>
        <end position="112"/>
    </location>
</feature>
<comment type="caution">
    <text evidence="3">The sequence shown here is derived from an EMBL/GenBank/DDBJ whole genome shotgun (WGS) entry which is preliminary data.</text>
</comment>
<feature type="domain" description="DNA replication checkpoint mediator MRC1" evidence="2">
    <location>
        <begin position="1057"/>
        <end position="1194"/>
    </location>
</feature>
<feature type="region of interest" description="Disordered" evidence="1">
    <location>
        <begin position="924"/>
        <end position="1087"/>
    </location>
</feature>
<feature type="compositionally biased region" description="Basic and acidic residues" evidence="1">
    <location>
        <begin position="226"/>
        <end position="238"/>
    </location>
</feature>
<feature type="compositionally biased region" description="Basic and acidic residues" evidence="1">
    <location>
        <begin position="861"/>
        <end position="880"/>
    </location>
</feature>
<feature type="compositionally biased region" description="Acidic residues" evidence="1">
    <location>
        <begin position="639"/>
        <end position="656"/>
    </location>
</feature>
<feature type="compositionally biased region" description="Basic and acidic residues" evidence="1">
    <location>
        <begin position="1043"/>
        <end position="1055"/>
    </location>
</feature>
<proteinExistence type="predicted"/>
<feature type="compositionally biased region" description="Polar residues" evidence="1">
    <location>
        <begin position="974"/>
        <end position="994"/>
    </location>
</feature>
<evidence type="ECO:0000313" key="4">
    <source>
        <dbReference type="Proteomes" id="UP000283269"/>
    </source>
</evidence>
<feature type="compositionally biased region" description="Low complexity" evidence="1">
    <location>
        <begin position="149"/>
        <end position="167"/>
    </location>
</feature>
<dbReference type="OrthoDB" id="3361281at2759"/>
<organism evidence="3 4">
    <name type="scientific">Psilocybe cyanescens</name>
    <dbReference type="NCBI Taxonomy" id="93625"/>
    <lineage>
        <taxon>Eukaryota</taxon>
        <taxon>Fungi</taxon>
        <taxon>Dikarya</taxon>
        <taxon>Basidiomycota</taxon>
        <taxon>Agaricomycotina</taxon>
        <taxon>Agaricomycetes</taxon>
        <taxon>Agaricomycetidae</taxon>
        <taxon>Agaricales</taxon>
        <taxon>Agaricineae</taxon>
        <taxon>Strophariaceae</taxon>
        <taxon>Psilocybe</taxon>
    </lineage>
</organism>
<dbReference type="EMBL" id="NHYD01001049">
    <property type="protein sequence ID" value="PPQ92344.1"/>
    <property type="molecule type" value="Genomic_DNA"/>
</dbReference>
<feature type="compositionally biased region" description="Low complexity" evidence="1">
    <location>
        <begin position="240"/>
        <end position="261"/>
    </location>
</feature>
<feature type="compositionally biased region" description="Acidic residues" evidence="1">
    <location>
        <begin position="614"/>
        <end position="628"/>
    </location>
</feature>
<feature type="region of interest" description="Disordered" evidence="1">
    <location>
        <begin position="854"/>
        <end position="880"/>
    </location>
</feature>
<evidence type="ECO:0000259" key="2">
    <source>
        <dbReference type="Pfam" id="PF09444"/>
    </source>
</evidence>
<reference evidence="3 4" key="1">
    <citation type="journal article" date="2018" name="Evol. Lett.">
        <title>Horizontal gene cluster transfer increased hallucinogenic mushroom diversity.</title>
        <authorList>
            <person name="Reynolds H.T."/>
            <person name="Vijayakumar V."/>
            <person name="Gluck-Thaler E."/>
            <person name="Korotkin H.B."/>
            <person name="Matheny P.B."/>
            <person name="Slot J.C."/>
        </authorList>
    </citation>
    <scope>NUCLEOTIDE SEQUENCE [LARGE SCALE GENOMIC DNA]</scope>
    <source>
        <strain evidence="3 4">2631</strain>
    </source>
</reference>
<dbReference type="Pfam" id="PF09444">
    <property type="entry name" value="MRC1"/>
    <property type="match status" value="1"/>
</dbReference>
<dbReference type="InterPro" id="IPR018564">
    <property type="entry name" value="Repl_chkpnt_MRC1_dom"/>
</dbReference>
<feature type="region of interest" description="Disordered" evidence="1">
    <location>
        <begin position="604"/>
        <end position="710"/>
    </location>
</feature>
<name>A0A409XNN7_PSICY</name>
<dbReference type="InParanoid" id="A0A409XNN7"/>
<feature type="compositionally biased region" description="Basic and acidic residues" evidence="1">
    <location>
        <begin position="926"/>
        <end position="936"/>
    </location>
</feature>
<feature type="compositionally biased region" description="Low complexity" evidence="1">
    <location>
        <begin position="1364"/>
        <end position="1385"/>
    </location>
</feature>
<gene>
    <name evidence="3" type="ORF">CVT25_008694</name>
</gene>